<accession>A0A940NJ86</accession>
<dbReference type="EC" id="2.4.-.-" evidence="2"/>
<dbReference type="InterPro" id="IPR001296">
    <property type="entry name" value="Glyco_trans_1"/>
</dbReference>
<keyword evidence="3" id="KW-1185">Reference proteome</keyword>
<reference evidence="2" key="1">
    <citation type="submission" date="2021-04" db="EMBL/GenBank/DDBJ databases">
        <title>Genome seq and assembly of Bacillus sp.</title>
        <authorList>
            <person name="Chhetri G."/>
        </authorList>
    </citation>
    <scope>NUCLEOTIDE SEQUENCE</scope>
    <source>
        <strain evidence="2">RG28</strain>
    </source>
</reference>
<dbReference type="InterPro" id="IPR050194">
    <property type="entry name" value="Glycosyltransferase_grp1"/>
</dbReference>
<dbReference type="Gene3D" id="3.40.50.2000">
    <property type="entry name" value="Glycogen Phosphorylase B"/>
    <property type="match status" value="2"/>
</dbReference>
<protein>
    <submittedName>
        <fullName evidence="2">Glycosyltransferase</fullName>
        <ecNumber evidence="2">2.4.-.-</ecNumber>
    </submittedName>
</protein>
<dbReference type="SUPFAM" id="SSF53756">
    <property type="entry name" value="UDP-Glycosyltransferase/glycogen phosphorylase"/>
    <property type="match status" value="1"/>
</dbReference>
<evidence type="ECO:0000313" key="3">
    <source>
        <dbReference type="Proteomes" id="UP000682134"/>
    </source>
</evidence>
<keyword evidence="2" id="KW-0328">Glycosyltransferase</keyword>
<comment type="caution">
    <text evidence="2">The sequence shown here is derived from an EMBL/GenBank/DDBJ whole genome shotgun (WGS) entry which is preliminary data.</text>
</comment>
<dbReference type="PANTHER" id="PTHR45947:SF3">
    <property type="entry name" value="SULFOQUINOVOSYL TRANSFERASE SQD2"/>
    <property type="match status" value="1"/>
</dbReference>
<proteinExistence type="predicted"/>
<dbReference type="AlphaFoldDB" id="A0A940NJ86"/>
<dbReference type="EMBL" id="JAGIYQ010000004">
    <property type="protein sequence ID" value="MBP0725127.1"/>
    <property type="molecule type" value="Genomic_DNA"/>
</dbReference>
<dbReference type="GO" id="GO:0016757">
    <property type="term" value="F:glycosyltransferase activity"/>
    <property type="evidence" value="ECO:0007669"/>
    <property type="project" value="UniProtKB-KW"/>
</dbReference>
<sequence>MKILHVTLGLSPYRTGGLTKYSVDLMHEQSTNHEVYLLYPGRFTFPYSLSIQQNKSYKGINVYELINPNLVSLLNGINRPDLFMKKVDKSVYVEFLEKLKPDVLHIHTLMGVHKELFEAAKELELKIIFTTHDYFGLCPKVNLIDSCNRVCEDFNDGQKCLDCNVHALSTPMIHVMQSYTYRYLKNSKLVKSLRYIKKNQSKKNVEIPTKNNTSSKIDHRLANQYIDLRNYYLSMLKLVDYFHFNSSVAKEQYGKYLDVEGKVISISHSDIIDNRQTYFIEDNPTKPLNITYLGPVDQYKGFYFLKDSLKQLLENGQENWHLNVYGDFMNDLDTYDPRYFTFNGKYQYSDLHAIFSNTDVLVIPSLWKETFGFIGLEALSYGVPTLVSENVGFKDMIEDGKTGMIFTINKNDLANKLNHLIENRTILKDINANLLNINFSYSMNEHTNEIINLYKQVGVGVGS</sequence>
<dbReference type="Proteomes" id="UP000682134">
    <property type="component" value="Unassembled WGS sequence"/>
</dbReference>
<evidence type="ECO:0000259" key="1">
    <source>
        <dbReference type="Pfam" id="PF00534"/>
    </source>
</evidence>
<gene>
    <name evidence="2" type="ORF">J5Y03_07965</name>
</gene>
<organism evidence="2 3">
    <name type="scientific">Gottfriedia endophytica</name>
    <dbReference type="NCBI Taxonomy" id="2820819"/>
    <lineage>
        <taxon>Bacteria</taxon>
        <taxon>Bacillati</taxon>
        <taxon>Bacillota</taxon>
        <taxon>Bacilli</taxon>
        <taxon>Bacillales</taxon>
        <taxon>Bacillaceae</taxon>
        <taxon>Gottfriedia</taxon>
    </lineage>
</organism>
<dbReference type="PANTHER" id="PTHR45947">
    <property type="entry name" value="SULFOQUINOVOSYL TRANSFERASE SQD2"/>
    <property type="match status" value="1"/>
</dbReference>
<name>A0A940NJ86_9BACI</name>
<keyword evidence="2" id="KW-0808">Transferase</keyword>
<dbReference type="RefSeq" id="WP_209404348.1">
    <property type="nucleotide sequence ID" value="NZ_JAGIYQ010000004.1"/>
</dbReference>
<dbReference type="Pfam" id="PF00534">
    <property type="entry name" value="Glycos_transf_1"/>
    <property type="match status" value="1"/>
</dbReference>
<feature type="domain" description="Glycosyl transferase family 1" evidence="1">
    <location>
        <begin position="280"/>
        <end position="430"/>
    </location>
</feature>
<evidence type="ECO:0000313" key="2">
    <source>
        <dbReference type="EMBL" id="MBP0725127.1"/>
    </source>
</evidence>